<comment type="caution">
    <text evidence="2">The sequence shown here is derived from an EMBL/GenBank/DDBJ whole genome shotgun (WGS) entry which is preliminary data.</text>
</comment>
<dbReference type="Pfam" id="PF04127">
    <property type="entry name" value="DFP"/>
    <property type="match status" value="1"/>
</dbReference>
<evidence type="ECO:0000259" key="1">
    <source>
        <dbReference type="Pfam" id="PF04127"/>
    </source>
</evidence>
<dbReference type="EMBL" id="AEBR01000102">
    <property type="protein sequence ID" value="EFM81584.1"/>
    <property type="molecule type" value="Genomic_DNA"/>
</dbReference>
<dbReference type="GO" id="GO:0004632">
    <property type="term" value="F:phosphopantothenate--cysteine ligase activity"/>
    <property type="evidence" value="ECO:0007669"/>
    <property type="project" value="UniProtKB-EC"/>
</dbReference>
<keyword evidence="2" id="KW-0436">Ligase</keyword>
<dbReference type="Gene3D" id="3.40.50.10300">
    <property type="entry name" value="CoaB-like"/>
    <property type="match status" value="1"/>
</dbReference>
<evidence type="ECO:0000313" key="2">
    <source>
        <dbReference type="EMBL" id="EFM81584.1"/>
    </source>
</evidence>
<evidence type="ECO:0000313" key="3">
    <source>
        <dbReference type="Proteomes" id="UP000004846"/>
    </source>
</evidence>
<dbReference type="RefSeq" id="WP_002359575.1">
    <property type="nucleotide sequence ID" value="NZ_GL454487.1"/>
</dbReference>
<protein>
    <submittedName>
        <fullName evidence="2">Phosphopantothenate--cysteine ligase</fullName>
        <ecNumber evidence="2">6.3.2.5</ecNumber>
    </submittedName>
</protein>
<accession>A0A125W2S5</accession>
<dbReference type="AlphaFoldDB" id="A0A125W2S5"/>
<dbReference type="SUPFAM" id="SSF102645">
    <property type="entry name" value="CoaB-like"/>
    <property type="match status" value="1"/>
</dbReference>
<sequence length="257" mass="28357">MDVLVTAGGTSEPIDNVRSITNHSSGGLGKAIAESFLAAGHTVTYVTTKHALRPTQQLDLSIKEIETTVELATTLEQLFAEKQFDAIVHAMAVSDFTTETAQTEEQFIDSFAQQLSEQTLPKTKEALVTIVQNTLNQIADIPQTATKISSDTDRLLIFLKKNPKVIQMIRDKQPQTVLVGFKLLVDVSQEELVQVAQAALVKNRCDFVLANDLMNVHETEHEGLLINETGIVQEACSKQGIGSMIVKNVEKKWREQQ</sequence>
<proteinExistence type="predicted"/>
<feature type="domain" description="DNA/pantothenate metabolism flavoprotein C-terminal" evidence="1">
    <location>
        <begin position="2"/>
        <end position="130"/>
    </location>
</feature>
<organism evidence="2 3">
    <name type="scientific">Enterococcus faecalis TX4248</name>
    <dbReference type="NCBI Taxonomy" id="749495"/>
    <lineage>
        <taxon>Bacteria</taxon>
        <taxon>Bacillati</taxon>
        <taxon>Bacillota</taxon>
        <taxon>Bacilli</taxon>
        <taxon>Lactobacillales</taxon>
        <taxon>Enterococcaceae</taxon>
        <taxon>Enterococcus</taxon>
    </lineage>
</organism>
<reference evidence="2 3" key="1">
    <citation type="submission" date="2010-07" db="EMBL/GenBank/DDBJ databases">
        <authorList>
            <person name="Sid Ahmed O."/>
        </authorList>
    </citation>
    <scope>NUCLEOTIDE SEQUENCE [LARGE SCALE GENOMIC DNA]</scope>
    <source>
        <strain evidence="2 3">TX4248</strain>
    </source>
</reference>
<dbReference type="InterPro" id="IPR007085">
    <property type="entry name" value="DNA/pantothenate-metab_flavo_C"/>
</dbReference>
<dbReference type="GO" id="GO:0015937">
    <property type="term" value="P:coenzyme A biosynthetic process"/>
    <property type="evidence" value="ECO:0007669"/>
    <property type="project" value="UniProtKB-ARBA"/>
</dbReference>
<dbReference type="InterPro" id="IPR011848">
    <property type="entry name" value="CoaB_strep"/>
</dbReference>
<dbReference type="NCBIfam" id="NF005231">
    <property type="entry name" value="PRK06732.1"/>
    <property type="match status" value="1"/>
</dbReference>
<dbReference type="Proteomes" id="UP000004846">
    <property type="component" value="Unassembled WGS sequence"/>
</dbReference>
<dbReference type="InterPro" id="IPR035929">
    <property type="entry name" value="CoaB-like_sf"/>
</dbReference>
<dbReference type="NCBIfam" id="TIGR02114">
    <property type="entry name" value="coaB_strep"/>
    <property type="match status" value="1"/>
</dbReference>
<dbReference type="EC" id="6.3.2.5" evidence="2"/>
<name>A0A125W2S5_ENTFL</name>
<dbReference type="HOGENOM" id="CLU_033319_1_1_9"/>
<gene>
    <name evidence="2" type="primary">coaB</name>
    <name evidence="2" type="ORF">HMPREF9498_02726</name>
</gene>